<dbReference type="EMBL" id="JAUDCL010000001">
    <property type="protein sequence ID" value="MDM8199831.1"/>
    <property type="molecule type" value="Genomic_DNA"/>
</dbReference>
<evidence type="ECO:0000256" key="1">
    <source>
        <dbReference type="SAM" id="Coils"/>
    </source>
</evidence>
<keyword evidence="1" id="KW-0175">Coiled coil</keyword>
<accession>A0ABT7ULS4</accession>
<protein>
    <submittedName>
        <fullName evidence="2">Uncharacterized protein</fullName>
    </submittedName>
</protein>
<feature type="coiled-coil region" evidence="1">
    <location>
        <begin position="94"/>
        <end position="128"/>
    </location>
</feature>
<reference evidence="2 3" key="2">
    <citation type="submission" date="2023-06" db="EMBL/GenBank/DDBJ databases">
        <title>Identification and characterization of horizontal gene transfer across gut microbiota members of farm animals based on homology search.</title>
        <authorList>
            <person name="Schwarzerova J."/>
            <person name="Nykrynova M."/>
            <person name="Jureckova K."/>
            <person name="Cejkova D."/>
            <person name="Rychlik I."/>
        </authorList>
    </citation>
    <scope>NUCLEOTIDE SEQUENCE [LARGE SCALE GENOMIC DNA]</scope>
    <source>
        <strain evidence="2 3">ET340</strain>
    </source>
</reference>
<gene>
    <name evidence="2" type="ORF">QUW08_00705</name>
</gene>
<comment type="caution">
    <text evidence="2">The sequence shown here is derived from an EMBL/GenBank/DDBJ whole genome shotgun (WGS) entry which is preliminary data.</text>
</comment>
<evidence type="ECO:0000313" key="2">
    <source>
        <dbReference type="EMBL" id="MDM8199831.1"/>
    </source>
</evidence>
<organism evidence="2 3">
    <name type="scientific">Allofournierella massiliensis</name>
    <dbReference type="NCBI Taxonomy" id="1650663"/>
    <lineage>
        <taxon>Bacteria</taxon>
        <taxon>Bacillati</taxon>
        <taxon>Bacillota</taxon>
        <taxon>Clostridia</taxon>
        <taxon>Eubacteriales</taxon>
        <taxon>Oscillospiraceae</taxon>
        <taxon>Allofournierella</taxon>
    </lineage>
</organism>
<proteinExistence type="predicted"/>
<evidence type="ECO:0000313" key="3">
    <source>
        <dbReference type="Proteomes" id="UP001529380"/>
    </source>
</evidence>
<keyword evidence="3" id="KW-1185">Reference proteome</keyword>
<reference evidence="2 3" key="3">
    <citation type="submission" date="2023-06" db="EMBL/GenBank/DDBJ databases">
        <authorList>
            <person name="Zeman M."/>
            <person name="Kubasova T."/>
            <person name="Jahodarova E."/>
            <person name="Nykrynova M."/>
            <person name="Rychlik I."/>
        </authorList>
    </citation>
    <scope>NUCLEOTIDE SEQUENCE [LARGE SCALE GENOMIC DNA]</scope>
    <source>
        <strain evidence="2 3">ET340</strain>
    </source>
</reference>
<dbReference type="RefSeq" id="WP_289598511.1">
    <property type="nucleotide sequence ID" value="NZ_JAUDCL010000001.1"/>
</dbReference>
<dbReference type="Proteomes" id="UP001529380">
    <property type="component" value="Unassembled WGS sequence"/>
</dbReference>
<sequence>MLTQEDMQALAGLINTAVTASEERMKSYMEDSINTAIAASEERMKSYMEDSINTAIAASEERMTQKINEAVTASEERMKNHMNVVVESQVMPMIRQVADGVVQANERLDRLEKKVDDLEATVAAHEVWIVHKTAQND</sequence>
<reference evidence="3" key="1">
    <citation type="submission" date="2023-06" db="EMBL/GenBank/DDBJ databases">
        <title>Identification and characterization of horizontal gene transfer across gut microbiota members of farm animals based on homology search.</title>
        <authorList>
            <person name="Zeman M."/>
            <person name="Kubasova T."/>
            <person name="Jahodarova E."/>
            <person name="Nykrynova M."/>
            <person name="Rychlik I."/>
        </authorList>
    </citation>
    <scope>NUCLEOTIDE SEQUENCE [LARGE SCALE GENOMIC DNA]</scope>
    <source>
        <strain evidence="3">ET340</strain>
    </source>
</reference>
<name>A0ABT7ULS4_9FIRM</name>